<dbReference type="Pfam" id="PF11306">
    <property type="entry name" value="DUF3108"/>
    <property type="match status" value="1"/>
</dbReference>
<dbReference type="EMBL" id="JAUOQI010000001">
    <property type="protein sequence ID" value="MDO6575903.1"/>
    <property type="molecule type" value="Genomic_DNA"/>
</dbReference>
<dbReference type="InterPro" id="IPR021457">
    <property type="entry name" value="DUF3108"/>
</dbReference>
<dbReference type="RefSeq" id="WP_303537783.1">
    <property type="nucleotide sequence ID" value="NZ_JAUOQI010000001.1"/>
</dbReference>
<evidence type="ECO:0000256" key="1">
    <source>
        <dbReference type="SAM" id="SignalP"/>
    </source>
</evidence>
<organism evidence="2 3">
    <name type="scientific">Alteromonas stellipolaris</name>
    <dbReference type="NCBI Taxonomy" id="233316"/>
    <lineage>
        <taxon>Bacteria</taxon>
        <taxon>Pseudomonadati</taxon>
        <taxon>Pseudomonadota</taxon>
        <taxon>Gammaproteobacteria</taxon>
        <taxon>Alteromonadales</taxon>
        <taxon>Alteromonadaceae</taxon>
        <taxon>Alteromonas/Salinimonas group</taxon>
        <taxon>Alteromonas</taxon>
    </lineage>
</organism>
<name>A0AAW7Z0B1_9ALTE</name>
<evidence type="ECO:0000313" key="2">
    <source>
        <dbReference type="EMBL" id="MDO6575903.1"/>
    </source>
</evidence>
<protein>
    <submittedName>
        <fullName evidence="2">DUF3108 domain-containing protein</fullName>
    </submittedName>
</protein>
<accession>A0AAW7Z0B1</accession>
<gene>
    <name evidence="2" type="ORF">Q4527_00770</name>
</gene>
<sequence>MQTNKRRFVAAILMAFVGASAHAADATESKLQPYEAVYTAYKWGDDVGEARIKLEALSNTQYSLTYSSKVSKFFLSDKRYEHSIFKVEDSSVLPIEYHYTRTGTGPDKKLTVNFNTDSGGKIAVENGDEFVWNGQFDNQIYRVDLANQLASGETNLTYDFVNYRGELRTYGVEVVGNENLSLPYGDFDTVKVKLIRDSKTRETFAWFAPSLNYTLVRLQQFKDGEEQGDIKLKSYTSE</sequence>
<feature type="chain" id="PRO_5043443169" evidence="1">
    <location>
        <begin position="24"/>
        <end position="238"/>
    </location>
</feature>
<evidence type="ECO:0000313" key="3">
    <source>
        <dbReference type="Proteomes" id="UP001170717"/>
    </source>
</evidence>
<dbReference type="Proteomes" id="UP001170717">
    <property type="component" value="Unassembled WGS sequence"/>
</dbReference>
<feature type="signal peptide" evidence="1">
    <location>
        <begin position="1"/>
        <end position="23"/>
    </location>
</feature>
<comment type="caution">
    <text evidence="2">The sequence shown here is derived from an EMBL/GenBank/DDBJ whole genome shotgun (WGS) entry which is preliminary data.</text>
</comment>
<dbReference type="AlphaFoldDB" id="A0AAW7Z0B1"/>
<reference evidence="2" key="1">
    <citation type="submission" date="2023-07" db="EMBL/GenBank/DDBJ databases">
        <title>Genome content predicts the carbon catabolic preferences of heterotrophic bacteria.</title>
        <authorList>
            <person name="Gralka M."/>
        </authorList>
    </citation>
    <scope>NUCLEOTIDE SEQUENCE</scope>
    <source>
        <strain evidence="2">F2M12</strain>
    </source>
</reference>
<proteinExistence type="predicted"/>
<keyword evidence="1" id="KW-0732">Signal</keyword>